<protein>
    <submittedName>
        <fullName evidence="1">Uncharacterized protein</fullName>
    </submittedName>
</protein>
<reference evidence="1 2" key="1">
    <citation type="submission" date="2018-05" db="EMBL/GenBank/DDBJ databases">
        <authorList>
            <person name="Lanie J.A."/>
            <person name="Ng W.-L."/>
            <person name="Kazmierczak K.M."/>
            <person name="Andrzejewski T.M."/>
            <person name="Davidsen T.M."/>
            <person name="Wayne K.J."/>
            <person name="Tettelin H."/>
            <person name="Glass J.I."/>
            <person name="Rusch D."/>
            <person name="Podicherti R."/>
            <person name="Tsui H.-C.T."/>
            <person name="Winkler M.E."/>
        </authorList>
    </citation>
    <scope>NUCLEOTIDE SEQUENCE [LARGE SCALE GENOMIC DNA]</scope>
    <source>
        <strain evidence="1 2">BUT-10</strain>
    </source>
</reference>
<dbReference type="EMBL" id="QFYS01000002">
    <property type="protein sequence ID" value="RAK67451.1"/>
    <property type="molecule type" value="Genomic_DNA"/>
</dbReference>
<evidence type="ECO:0000313" key="1">
    <source>
        <dbReference type="EMBL" id="RAK67451.1"/>
    </source>
</evidence>
<name>A0A328BLZ1_9CAUL</name>
<dbReference type="Proteomes" id="UP000249524">
    <property type="component" value="Unassembled WGS sequence"/>
</dbReference>
<proteinExistence type="predicted"/>
<keyword evidence="2" id="KW-1185">Reference proteome</keyword>
<gene>
    <name evidence="1" type="ORF">DJ019_05935</name>
</gene>
<comment type="caution">
    <text evidence="1">The sequence shown here is derived from an EMBL/GenBank/DDBJ whole genome shotgun (WGS) entry which is preliminary data.</text>
</comment>
<sequence length="85" mass="9090">MLAIVAAVVALTPGLEARAADTSLRTFVAPPASLLRDAAPCQGAGRFQTGYEPALLFRDEDRDTARLRKLIEMPMGEMCLLGGSR</sequence>
<organism evidence="1 2">
    <name type="scientific">Phenylobacterium kunshanense</name>
    <dbReference type="NCBI Taxonomy" id="1445034"/>
    <lineage>
        <taxon>Bacteria</taxon>
        <taxon>Pseudomonadati</taxon>
        <taxon>Pseudomonadota</taxon>
        <taxon>Alphaproteobacteria</taxon>
        <taxon>Caulobacterales</taxon>
        <taxon>Caulobacteraceae</taxon>
        <taxon>Phenylobacterium</taxon>
    </lineage>
</organism>
<dbReference type="RefSeq" id="WP_111275062.1">
    <property type="nucleotide sequence ID" value="NZ_QFYS01000002.1"/>
</dbReference>
<evidence type="ECO:0000313" key="2">
    <source>
        <dbReference type="Proteomes" id="UP000249524"/>
    </source>
</evidence>
<accession>A0A328BLZ1</accession>
<dbReference type="AlphaFoldDB" id="A0A328BLZ1"/>